<dbReference type="CDD" id="cd23784">
    <property type="entry name" value="RWD_Spc25"/>
    <property type="match status" value="1"/>
</dbReference>
<evidence type="ECO:0000256" key="7">
    <source>
        <dbReference type="ARBA" id="ARBA00023306"/>
    </source>
</evidence>
<keyword evidence="5 9" id="KW-0995">Kinetochore</keyword>
<evidence type="ECO:0000256" key="11">
    <source>
        <dbReference type="SAM" id="MobiDB-lite"/>
    </source>
</evidence>
<comment type="subunit">
    <text evidence="9">Component of the NDC80 complex.</text>
</comment>
<feature type="domain" description="Chromosome segregation protein Spc25 C-terminal" evidence="12">
    <location>
        <begin position="213"/>
        <end position="282"/>
    </location>
</feature>
<dbReference type="Pfam" id="PF08234">
    <property type="entry name" value="Spindle_Spc25"/>
    <property type="match status" value="1"/>
</dbReference>
<sequence>MAYSEAQAHSRSSLRSSTGTGTGTGGRPSLLTDHSNHRSSFGSQRLSLLPSKTPNLSTPTLPTPQFDSDELLARAATFETEVNSAIQKIKSKIVENTEQWVRETAEAREYDREVREEMKVAVAQETALNKTLQKEREEAQIMTKTIQQLSATYEDMKQTRSLHEAQLDLLRKEVKAKREAKIALKKALDEQVLKNKPELASYESFLSMRIVGVKVDHIGFIFTRISEQDWEQEYSITLDVSQHEFSASDCSPELPELPALLRYLNETRDFYGFMKKVRQAFRDLSKK</sequence>
<dbReference type="Gene3D" id="3.30.457.50">
    <property type="entry name" value="Chromosome segregation protein Spc25"/>
    <property type="match status" value="1"/>
</dbReference>
<dbReference type="GO" id="GO:0007059">
    <property type="term" value="P:chromosome segregation"/>
    <property type="evidence" value="ECO:0007669"/>
    <property type="project" value="InterPro"/>
</dbReference>
<keyword evidence="6 10" id="KW-0175">Coiled coil</keyword>
<feature type="compositionally biased region" description="Low complexity" evidence="11">
    <location>
        <begin position="46"/>
        <end position="64"/>
    </location>
</feature>
<dbReference type="GO" id="GO:0031262">
    <property type="term" value="C:Ndc80 complex"/>
    <property type="evidence" value="ECO:0007669"/>
    <property type="project" value="InterPro"/>
</dbReference>
<feature type="coiled-coil region" evidence="10">
    <location>
        <begin position="122"/>
        <end position="187"/>
    </location>
</feature>
<dbReference type="Proteomes" id="UP000078512">
    <property type="component" value="Unassembled WGS sequence"/>
</dbReference>
<accession>A0A197K1D8</accession>
<organism evidence="13 14">
    <name type="scientific">Linnemannia elongata AG-77</name>
    <dbReference type="NCBI Taxonomy" id="1314771"/>
    <lineage>
        <taxon>Eukaryota</taxon>
        <taxon>Fungi</taxon>
        <taxon>Fungi incertae sedis</taxon>
        <taxon>Mucoromycota</taxon>
        <taxon>Mortierellomycotina</taxon>
        <taxon>Mortierellomycetes</taxon>
        <taxon>Mortierellales</taxon>
        <taxon>Mortierellaceae</taxon>
        <taxon>Linnemannia</taxon>
    </lineage>
</organism>
<dbReference type="InterPro" id="IPR045143">
    <property type="entry name" value="Spc25"/>
</dbReference>
<evidence type="ECO:0000256" key="1">
    <source>
        <dbReference type="ARBA" id="ARBA00006379"/>
    </source>
</evidence>
<evidence type="ECO:0000256" key="3">
    <source>
        <dbReference type="ARBA" id="ARBA00022618"/>
    </source>
</evidence>
<feature type="region of interest" description="Disordered" evidence="11">
    <location>
        <begin position="1"/>
        <end position="65"/>
    </location>
</feature>
<evidence type="ECO:0000256" key="4">
    <source>
        <dbReference type="ARBA" id="ARBA00022776"/>
    </source>
</evidence>
<dbReference type="AlphaFoldDB" id="A0A197K1D8"/>
<evidence type="ECO:0000256" key="10">
    <source>
        <dbReference type="SAM" id="Coils"/>
    </source>
</evidence>
<dbReference type="FunFam" id="3.30.457.50:FF:000001">
    <property type="entry name" value="Probable kinetochore protein spc25"/>
    <property type="match status" value="1"/>
</dbReference>
<evidence type="ECO:0000256" key="5">
    <source>
        <dbReference type="ARBA" id="ARBA00022838"/>
    </source>
</evidence>
<dbReference type="InterPro" id="IPR013255">
    <property type="entry name" value="Spc25_C"/>
</dbReference>
<comment type="function">
    <text evidence="9">Acts as a component of the essential kinetochore-associated NDC80 complex, which is required for chromosome segregation and spindle checkpoint activity.</text>
</comment>
<evidence type="ECO:0000256" key="9">
    <source>
        <dbReference type="RuleBase" id="RU367150"/>
    </source>
</evidence>
<keyword evidence="9" id="KW-0539">Nucleus</keyword>
<feature type="compositionally biased region" description="Low complexity" evidence="11">
    <location>
        <begin position="10"/>
        <end position="19"/>
    </location>
</feature>
<evidence type="ECO:0000256" key="2">
    <source>
        <dbReference type="ARBA" id="ARBA00022454"/>
    </source>
</evidence>
<keyword evidence="3 9" id="KW-0132">Cell division</keyword>
<keyword evidence="14" id="KW-1185">Reference proteome</keyword>
<dbReference type="GO" id="GO:0051301">
    <property type="term" value="P:cell division"/>
    <property type="evidence" value="ECO:0007669"/>
    <property type="project" value="UniProtKB-UniRule"/>
</dbReference>
<keyword evidence="7 9" id="KW-0131">Cell cycle</keyword>
<evidence type="ECO:0000256" key="8">
    <source>
        <dbReference type="ARBA" id="ARBA00023328"/>
    </source>
</evidence>
<keyword evidence="8 9" id="KW-0137">Centromere</keyword>
<dbReference type="OrthoDB" id="6353017at2759"/>
<keyword evidence="2 9" id="KW-0158">Chromosome</keyword>
<gene>
    <name evidence="13" type="ORF">K457DRAFT_30833</name>
</gene>
<evidence type="ECO:0000313" key="13">
    <source>
        <dbReference type="EMBL" id="OAQ31305.1"/>
    </source>
</evidence>
<comment type="subcellular location">
    <subcellularLocation>
        <location evidence="9">Nucleus</location>
    </subcellularLocation>
    <subcellularLocation>
        <location evidence="9">Chromosome</location>
        <location evidence="9">Centromere</location>
        <location evidence="9">Kinetochore</location>
    </subcellularLocation>
</comment>
<reference evidence="13 14" key="1">
    <citation type="submission" date="2016-05" db="EMBL/GenBank/DDBJ databases">
        <title>Genome sequencing reveals origins of a unique bacterial endosymbiosis in the earliest lineages of terrestrial Fungi.</title>
        <authorList>
            <consortium name="DOE Joint Genome Institute"/>
            <person name="Uehling J."/>
            <person name="Gryganskyi A."/>
            <person name="Hameed K."/>
            <person name="Tschaplinski T."/>
            <person name="Misztal P."/>
            <person name="Wu S."/>
            <person name="Desiro A."/>
            <person name="Vande Pol N."/>
            <person name="Du Z.-Y."/>
            <person name="Zienkiewicz A."/>
            <person name="Zienkiewicz K."/>
            <person name="Morin E."/>
            <person name="Tisserant E."/>
            <person name="Splivallo R."/>
            <person name="Hainaut M."/>
            <person name="Henrissat B."/>
            <person name="Ohm R."/>
            <person name="Kuo A."/>
            <person name="Yan J."/>
            <person name="Lipzen A."/>
            <person name="Nolan M."/>
            <person name="Labutti K."/>
            <person name="Barry K."/>
            <person name="Goldstein A."/>
            <person name="Labbe J."/>
            <person name="Schadt C."/>
            <person name="Tuskan G."/>
            <person name="Grigoriev I."/>
            <person name="Martin F."/>
            <person name="Vilgalys R."/>
            <person name="Bonito G."/>
        </authorList>
    </citation>
    <scope>NUCLEOTIDE SEQUENCE [LARGE SCALE GENOMIC DNA]</scope>
    <source>
        <strain evidence="13 14">AG-77</strain>
    </source>
</reference>
<dbReference type="GO" id="GO:0005634">
    <property type="term" value="C:nucleus"/>
    <property type="evidence" value="ECO:0007669"/>
    <property type="project" value="UniProtKB-SubCell"/>
</dbReference>
<proteinExistence type="inferred from homology"/>
<dbReference type="STRING" id="1314771.A0A197K1D8"/>
<keyword evidence="4 9" id="KW-0498">Mitosis</keyword>
<evidence type="ECO:0000313" key="14">
    <source>
        <dbReference type="Proteomes" id="UP000078512"/>
    </source>
</evidence>
<dbReference type="EMBL" id="KV442030">
    <property type="protein sequence ID" value="OAQ31305.1"/>
    <property type="molecule type" value="Genomic_DNA"/>
</dbReference>
<dbReference type="PANTHER" id="PTHR14281">
    <property type="entry name" value="KINETOCHORE PROTEIN SPC25-RELATED"/>
    <property type="match status" value="1"/>
</dbReference>
<comment type="similarity">
    <text evidence="1 9">Belongs to the SPC25 family.</text>
</comment>
<evidence type="ECO:0000256" key="6">
    <source>
        <dbReference type="ARBA" id="ARBA00023054"/>
    </source>
</evidence>
<name>A0A197K1D8_9FUNG</name>
<evidence type="ECO:0000259" key="12">
    <source>
        <dbReference type="Pfam" id="PF08234"/>
    </source>
</evidence>
<protein>
    <recommendedName>
        <fullName evidence="9">Kinetochore protein SPC25</fullName>
    </recommendedName>
</protein>
<dbReference type="PANTHER" id="PTHR14281:SF0">
    <property type="entry name" value="KINETOCHORE PROTEIN SPC25"/>
    <property type="match status" value="1"/>
</dbReference>